<dbReference type="SUPFAM" id="SSF51735">
    <property type="entry name" value="NAD(P)-binding Rossmann-fold domains"/>
    <property type="match status" value="2"/>
</dbReference>
<evidence type="ECO:0000256" key="6">
    <source>
        <dbReference type="ARBA" id="ARBA00023268"/>
    </source>
</evidence>
<dbReference type="InterPro" id="IPR016039">
    <property type="entry name" value="Thiolase-like"/>
</dbReference>
<dbReference type="Gene3D" id="3.10.129.110">
    <property type="entry name" value="Polyketide synthase dehydratase"/>
    <property type="match status" value="1"/>
</dbReference>
<comment type="caution">
    <text evidence="13">The sequence shown here is derived from an EMBL/GenBank/DDBJ whole genome shotgun (WGS) entry which is preliminary data.</text>
</comment>
<dbReference type="PROSITE" id="PS52019">
    <property type="entry name" value="PKS_MFAS_DH"/>
    <property type="match status" value="1"/>
</dbReference>
<dbReference type="STRING" id="159449.B4N89_37575"/>
<dbReference type="Pfam" id="PF16197">
    <property type="entry name" value="KAsynt_C_assoc"/>
    <property type="match status" value="1"/>
</dbReference>
<feature type="region of interest" description="Disordered" evidence="9">
    <location>
        <begin position="943"/>
        <end position="1000"/>
    </location>
</feature>
<dbReference type="GO" id="GO:0031177">
    <property type="term" value="F:phosphopantetheine binding"/>
    <property type="evidence" value="ECO:0007669"/>
    <property type="project" value="InterPro"/>
</dbReference>
<feature type="domain" description="Carrier" evidence="10">
    <location>
        <begin position="1251"/>
        <end position="1331"/>
    </location>
</feature>
<accession>A0A1T3NMK3</accession>
<dbReference type="GO" id="GO:0004315">
    <property type="term" value="F:3-oxoacyl-[acyl-carrier-protein] synthase activity"/>
    <property type="evidence" value="ECO:0007669"/>
    <property type="project" value="InterPro"/>
</dbReference>
<evidence type="ECO:0000256" key="2">
    <source>
        <dbReference type="ARBA" id="ARBA00022450"/>
    </source>
</evidence>
<dbReference type="InterPro" id="IPR016036">
    <property type="entry name" value="Malonyl_transacylase_ACP-bd"/>
</dbReference>
<evidence type="ECO:0000259" key="12">
    <source>
        <dbReference type="PROSITE" id="PS52019"/>
    </source>
</evidence>
<protein>
    <recommendedName>
        <fullName evidence="15">Beta keto-acyl synthase</fullName>
    </recommendedName>
</protein>
<dbReference type="PANTHER" id="PTHR43775">
    <property type="entry name" value="FATTY ACID SYNTHASE"/>
    <property type="match status" value="1"/>
</dbReference>
<dbReference type="Pfam" id="PF00698">
    <property type="entry name" value="Acyl_transf_1"/>
    <property type="match status" value="1"/>
</dbReference>
<dbReference type="Pfam" id="PF21089">
    <property type="entry name" value="PKS_DH_N"/>
    <property type="match status" value="1"/>
</dbReference>
<organism evidence="13 14">
    <name type="scientific">Embleya scabrispora</name>
    <dbReference type="NCBI Taxonomy" id="159449"/>
    <lineage>
        <taxon>Bacteria</taxon>
        <taxon>Bacillati</taxon>
        <taxon>Actinomycetota</taxon>
        <taxon>Actinomycetes</taxon>
        <taxon>Kitasatosporales</taxon>
        <taxon>Streptomycetaceae</taxon>
        <taxon>Embleya</taxon>
    </lineage>
</organism>
<evidence type="ECO:0000256" key="5">
    <source>
        <dbReference type="ARBA" id="ARBA00023194"/>
    </source>
</evidence>
<dbReference type="SMART" id="SM00827">
    <property type="entry name" value="PKS_AT"/>
    <property type="match status" value="1"/>
</dbReference>
<dbReference type="PANTHER" id="PTHR43775:SF51">
    <property type="entry name" value="INACTIVE PHENOLPHTHIOCEROL SYNTHESIS POLYKETIDE SYNTHASE TYPE I PKS1-RELATED"/>
    <property type="match status" value="1"/>
</dbReference>
<dbReference type="SUPFAM" id="SSF52151">
    <property type="entry name" value="FabD/lysophospholipase-like"/>
    <property type="match status" value="1"/>
</dbReference>
<evidence type="ECO:0008006" key="15">
    <source>
        <dbReference type="Google" id="ProtNLM"/>
    </source>
</evidence>
<dbReference type="GO" id="GO:0006633">
    <property type="term" value="P:fatty acid biosynthetic process"/>
    <property type="evidence" value="ECO:0007669"/>
    <property type="project" value="InterPro"/>
</dbReference>
<name>A0A1T3NMK3_9ACTN</name>
<dbReference type="InterPro" id="IPR049900">
    <property type="entry name" value="PKS_mFAS_DH"/>
</dbReference>
<evidence type="ECO:0000256" key="1">
    <source>
        <dbReference type="ARBA" id="ARBA00004792"/>
    </source>
</evidence>
<dbReference type="Pfam" id="PF02801">
    <property type="entry name" value="Ketoacyl-synt_C"/>
    <property type="match status" value="1"/>
</dbReference>
<dbReference type="GO" id="GO:0004312">
    <property type="term" value="F:fatty acid synthase activity"/>
    <property type="evidence" value="ECO:0007669"/>
    <property type="project" value="TreeGrafter"/>
</dbReference>
<dbReference type="InterPro" id="IPR014030">
    <property type="entry name" value="Ketoacyl_synth_N"/>
</dbReference>
<comment type="pathway">
    <text evidence="1">Antibiotic biosynthesis.</text>
</comment>
<dbReference type="InterPro" id="IPR018201">
    <property type="entry name" value="Ketoacyl_synth_AS"/>
</dbReference>
<keyword evidence="6" id="KW-0511">Multifunctional enzyme</keyword>
<dbReference type="Pfam" id="PF08659">
    <property type="entry name" value="KR"/>
    <property type="match status" value="1"/>
</dbReference>
<dbReference type="CDD" id="cd00833">
    <property type="entry name" value="PKS"/>
    <property type="match status" value="1"/>
</dbReference>
<dbReference type="InterPro" id="IPR020806">
    <property type="entry name" value="PKS_PP-bd"/>
</dbReference>
<dbReference type="InterPro" id="IPR057326">
    <property type="entry name" value="KR_dom"/>
</dbReference>
<dbReference type="InterPro" id="IPR042104">
    <property type="entry name" value="PKS_dehydratase_sf"/>
</dbReference>
<feature type="domain" description="Carrier" evidence="10">
    <location>
        <begin position="1359"/>
        <end position="1439"/>
    </location>
</feature>
<dbReference type="Gene3D" id="1.10.1200.10">
    <property type="entry name" value="ACP-like"/>
    <property type="match status" value="2"/>
</dbReference>
<dbReference type="InterPro" id="IPR014043">
    <property type="entry name" value="Acyl_transferase_dom"/>
</dbReference>
<feature type="active site" description="Proton acceptor; for dehydratase activity" evidence="8">
    <location>
        <position position="1985"/>
    </location>
</feature>
<dbReference type="InterPro" id="IPR036736">
    <property type="entry name" value="ACP-like_sf"/>
</dbReference>
<dbReference type="InterPro" id="IPR016035">
    <property type="entry name" value="Acyl_Trfase/lysoPLipase"/>
</dbReference>
<evidence type="ECO:0000256" key="3">
    <source>
        <dbReference type="ARBA" id="ARBA00022553"/>
    </source>
</evidence>
<evidence type="ECO:0000313" key="13">
    <source>
        <dbReference type="EMBL" id="OPC77948.1"/>
    </source>
</evidence>
<evidence type="ECO:0000259" key="10">
    <source>
        <dbReference type="PROSITE" id="PS50075"/>
    </source>
</evidence>
<dbReference type="InterPro" id="IPR009081">
    <property type="entry name" value="PP-bd_ACP"/>
</dbReference>
<dbReference type="InterPro" id="IPR020841">
    <property type="entry name" value="PKS_Beta-ketoAc_synthase_dom"/>
</dbReference>
<keyword evidence="14" id="KW-1185">Reference proteome</keyword>
<keyword evidence="3" id="KW-0597">Phosphoprotein</keyword>
<dbReference type="GO" id="GO:0017000">
    <property type="term" value="P:antibiotic biosynthetic process"/>
    <property type="evidence" value="ECO:0007669"/>
    <property type="project" value="UniProtKB-KW"/>
</dbReference>
<dbReference type="PROSITE" id="PS52004">
    <property type="entry name" value="KS3_2"/>
    <property type="match status" value="1"/>
</dbReference>
<dbReference type="CDD" id="cd08953">
    <property type="entry name" value="KR_2_SDR_x"/>
    <property type="match status" value="1"/>
</dbReference>
<dbReference type="SMART" id="SM00822">
    <property type="entry name" value="PKS_KR"/>
    <property type="match status" value="1"/>
</dbReference>
<dbReference type="InterPro" id="IPR013968">
    <property type="entry name" value="PKS_KR"/>
</dbReference>
<dbReference type="Gene3D" id="3.40.50.720">
    <property type="entry name" value="NAD(P)-binding Rossmann-like Domain"/>
    <property type="match status" value="1"/>
</dbReference>
<dbReference type="InterPro" id="IPR036291">
    <property type="entry name" value="NAD(P)-bd_dom_sf"/>
</dbReference>
<keyword evidence="4" id="KW-0808">Transferase</keyword>
<reference evidence="13 14" key="1">
    <citation type="submission" date="2017-03" db="EMBL/GenBank/DDBJ databases">
        <title>Draft genome sequence of Streptomyces scabrisporus NF3, endophyte isolated from Amphipterygium adstringens.</title>
        <authorList>
            <person name="Vazquez M."/>
            <person name="Ceapa C.D."/>
            <person name="Rodriguez Luna D."/>
            <person name="Sanchez Esquivel S."/>
        </authorList>
    </citation>
    <scope>NUCLEOTIDE SEQUENCE [LARGE SCALE GENOMIC DNA]</scope>
    <source>
        <strain evidence="13 14">NF3</strain>
    </source>
</reference>
<dbReference type="SMART" id="SM00823">
    <property type="entry name" value="PKS_PP"/>
    <property type="match status" value="2"/>
</dbReference>
<feature type="domain" description="Ketosynthase family 3 (KS3)" evidence="11">
    <location>
        <begin position="21"/>
        <end position="478"/>
    </location>
</feature>
<keyword evidence="5" id="KW-0045">Antibiotic biosynthesis</keyword>
<dbReference type="PROSITE" id="PS50075">
    <property type="entry name" value="CARRIER"/>
    <property type="match status" value="2"/>
</dbReference>
<feature type="region of interest" description="C-terminal hotdog fold" evidence="8">
    <location>
        <begin position="2091"/>
        <end position="2236"/>
    </location>
</feature>
<feature type="region of interest" description="N-terminal hotdog fold" evidence="8">
    <location>
        <begin position="1951"/>
        <end position="2078"/>
    </location>
</feature>
<gene>
    <name evidence="13" type="ORF">B4N89_37575</name>
</gene>
<evidence type="ECO:0000256" key="4">
    <source>
        <dbReference type="ARBA" id="ARBA00022679"/>
    </source>
</evidence>
<sequence length="2246" mass="234015">MNSSDSHIARSPVPESSRPSQPPIAVVGLSTLLPGSSDAGGFWRDVVHARDLIRDVPDTHWLVSDHYSSDPTAPDKTYGKRGAFMSPVAFDPLAFGTPPSTIDATDTAQLLSLVAAERVLRDACGDDGPSETMRERTGIILGASPTELAFRMSFRSQRPTWRRVMLARGVPEAKADELCEAIAASYPVWKESSFPGMLTNVIAGRVARHFDLHGSNYTTDAACASSLSAMSAAIDELTLGRADMMITGGVDPLCDAFGFTCFSKTPALSPSGECRPFSVDADGTLLGEAVAMVMLKRLADAERDGDRIYAVIRGVGTSSDGRGSSIYAPAVAGQVRALRRAYASAGYSPATVELIEAHGTGTKAGDTAEVTALQEVFGSGDPADIARCALGSVKSQIGHTRTAAGAVGLAKAALALHHRILPPTIKADRTDPALEMEKGPFYLSTRTRPWIRGDDHPRRASVSSFGFGGTNFHVTLEEHRTAETAPAGERYTRSAPSELLLLSAESGPALVAALDALAADTAPPADLARRTQLAFDAAATHRLCLVVRDEEDLRAQAADARRRIAADARAAFHTPGGARYACGPASTDKIALLFPGQGSQYPEMGMDVVMHQPLALAAWDRLAGFEIDGHPLHRLVFPPPAVDQAGERAQAERLKATECAQPALAAHALAMREILGAVGFEPDCVAGHSFGELSALHAAGVYDDDTLMALARARGELLRDAGKVSGAMLAVTASAKEADDLVRGIRRAWVANYNSPTQHVVSGAESAIAKVEKRASEQGLETRRLAVSCAFHSPLIQSATTGWRPTLERYEFATPRMAVYGNADARPYPDKASAIRTVLHDHVTSSVRFADMILAMHDDGVRTFVEAGPGTVLTGLVGRILADRPHLALSADQNRGSGLAALHRVLGALAVAGRPLDFAPLWASFTSSTPSPSLTRTGMTIPISGPNPEVGHRESTPAVPVAQQSGTGFQPAVAPTSPAPPVAAARPMPPAPSAVTQAAPPARVQAAPPVAPAPVAAPTAASAPVAAAAPAQYAAPAPAYVPAPVPVQTAPAVPVRYDPPAAEPTAHDVTSSGSTWSPVTASGAWLHAFLEVQRQAGDAHSAYQSTTSASHASYLDLAKTSLDALMAWRPGAEPRAAAAPMPAPVEMPAPVAPGPRALEARPPALEISPAPPTPTAYQAPAPVTQAPPPAPAAPVAAAPVAPVVHQSVVQAPPAMAQIPAPTQAPALAAAPAPAPAAAPVPTPAAAPAPAPVQESGADVALAIVAELTGYPVEMLTPEMDLEVDLGVDSIKRVQILTRLRDHFPGEADVDPADLARLRTIAEIAEKITSLRTPGGAGAQAPARTQALVPAPAQAAAPAPVQESGADVALAIVAELTGYPVEMLTPEMDLEVDLGVDSIKRVQILTRLRDHFPGEADVDPADLARLRTIAEIAEKITSLRTPDAGPAQPQAPVVAPAAPAARTQEQIPAQSKHEAPQFTVLRTGTALVPVEAAAGSALKGLREQPLLITDDGTGVAECLAETLRREGIKASVTDRVTEDSTAVISLAGLRGIDPEQDPDAPTREVFTTLRTIASAMDRRGGVLVVVQDTGGAFGTSGVRGREGCAGIAALARTAANEWAHASIKTIDIDRAGRAPQDIAQAIAAELLHGDDVTDVALAADGSRALLRGSTEPTAAPRPLDLGPDPVVVVTGGARGITASCLFALARAHRPKFLLLGRTRPVDEDDELRGAADETAIRQILGSRRDEHTGATPTLAELAVASGRVLASREIRGTLDELAVAGAETRYVTADATDRERVAEALAEVRRDWGPITGIIHAAGVIADSNISAKTEAQFTTVYDTKVRGFRTLLDLTADDPVRLVCAFSSVSARLGTAGQCDYAAANQAMEQITATEAVHRPGTTVKAVAWGPWAAGMVSPAHAEHFRRLGVPLLEEAAGVKAFMTELEQPAPACVSIAAGTAAPAGDPADQPDVTEIVVGADTHPYLIDHSIAGRPVVPVALVLEWFAAAARNALPDNGSVLVRDLRVLRTIALDRFGTEQTRLRVHVRPDGTHPDTTLRLELKSPDGALHYSALAGPGEAAKLTAPAAEPVDENFEVHPGSAVYDGAMLFHGPSFHAIDSITGLNSTGATCDLIGARQRGWAQDTWQTDPLVMDGALQAACLWVLSSASVQSLPMGIREVRVVSTGAVTAPVKCTVRSVKQGTDDAVCDIWLTTEQGGTEQVLAVLGGVEMIYRPDLSTATRPALISTDA</sequence>
<evidence type="ECO:0000256" key="9">
    <source>
        <dbReference type="SAM" id="MobiDB-lite"/>
    </source>
</evidence>
<feature type="compositionally biased region" description="Pro residues" evidence="9">
    <location>
        <begin position="977"/>
        <end position="992"/>
    </location>
</feature>
<feature type="domain" description="PKS/mFAS DH" evidence="12">
    <location>
        <begin position="1951"/>
        <end position="2236"/>
    </location>
</feature>
<keyword evidence="2" id="KW-0596">Phosphopantetheine</keyword>
<dbReference type="Gene3D" id="3.40.47.10">
    <property type="match status" value="1"/>
</dbReference>
<keyword evidence="7" id="KW-0012">Acyltransferase</keyword>
<dbReference type="SUPFAM" id="SSF53901">
    <property type="entry name" value="Thiolase-like"/>
    <property type="match status" value="1"/>
</dbReference>
<dbReference type="InterPro" id="IPR049552">
    <property type="entry name" value="PKS_DH_N"/>
</dbReference>
<dbReference type="SUPFAM" id="SSF47336">
    <property type="entry name" value="ACP-like"/>
    <property type="match status" value="2"/>
</dbReference>
<dbReference type="SMART" id="SM00825">
    <property type="entry name" value="PKS_KS"/>
    <property type="match status" value="1"/>
</dbReference>
<evidence type="ECO:0000313" key="14">
    <source>
        <dbReference type="Proteomes" id="UP000190037"/>
    </source>
</evidence>
<dbReference type="InterPro" id="IPR020807">
    <property type="entry name" value="PKS_DH"/>
</dbReference>
<dbReference type="Pfam" id="PF00109">
    <property type="entry name" value="ketoacyl-synt"/>
    <property type="match status" value="1"/>
</dbReference>
<dbReference type="InterPro" id="IPR001227">
    <property type="entry name" value="Ac_transferase_dom_sf"/>
</dbReference>
<dbReference type="InterPro" id="IPR050091">
    <property type="entry name" value="PKS_NRPS_Biosynth_Enz"/>
</dbReference>
<dbReference type="Proteomes" id="UP000190037">
    <property type="component" value="Unassembled WGS sequence"/>
</dbReference>
<dbReference type="EMBL" id="MWQN01000003">
    <property type="protein sequence ID" value="OPC77948.1"/>
    <property type="molecule type" value="Genomic_DNA"/>
</dbReference>
<evidence type="ECO:0000259" key="11">
    <source>
        <dbReference type="PROSITE" id="PS52004"/>
    </source>
</evidence>
<dbReference type="PROSITE" id="PS00606">
    <property type="entry name" value="KS3_1"/>
    <property type="match status" value="1"/>
</dbReference>
<feature type="active site" description="Proton donor; for dehydratase activity" evidence="8">
    <location>
        <position position="2150"/>
    </location>
</feature>
<evidence type="ECO:0000256" key="7">
    <source>
        <dbReference type="ARBA" id="ARBA00023315"/>
    </source>
</evidence>
<dbReference type="Pfam" id="PF00550">
    <property type="entry name" value="PP-binding"/>
    <property type="match status" value="2"/>
</dbReference>
<dbReference type="SUPFAM" id="SSF55048">
    <property type="entry name" value="Probable ACP-binding domain of malonyl-CoA ACP transacylase"/>
    <property type="match status" value="1"/>
</dbReference>
<dbReference type="Gene3D" id="3.30.70.250">
    <property type="entry name" value="Malonyl-CoA ACP transacylase, ACP-binding"/>
    <property type="match status" value="1"/>
</dbReference>
<dbReference type="InterPro" id="IPR032821">
    <property type="entry name" value="PKS_assoc"/>
</dbReference>
<dbReference type="Gene3D" id="3.40.366.10">
    <property type="entry name" value="Malonyl-Coenzyme A Acyl Carrier Protein, domain 2"/>
    <property type="match status" value="1"/>
</dbReference>
<dbReference type="SMART" id="SM00826">
    <property type="entry name" value="PKS_DH"/>
    <property type="match status" value="1"/>
</dbReference>
<evidence type="ECO:0000256" key="8">
    <source>
        <dbReference type="PROSITE-ProRule" id="PRU01363"/>
    </source>
</evidence>
<dbReference type="InterPro" id="IPR014031">
    <property type="entry name" value="Ketoacyl_synth_C"/>
</dbReference>
<proteinExistence type="predicted"/>
<feature type="region of interest" description="Disordered" evidence="9">
    <location>
        <begin position="1"/>
        <end position="22"/>
    </location>
</feature>